<evidence type="ECO:0000313" key="6">
    <source>
        <dbReference type="Proteomes" id="UP001428817"/>
    </source>
</evidence>
<dbReference type="InterPro" id="IPR000524">
    <property type="entry name" value="Tscrpt_reg_HTH_GntR"/>
</dbReference>
<evidence type="ECO:0000259" key="4">
    <source>
        <dbReference type="PROSITE" id="PS50949"/>
    </source>
</evidence>
<dbReference type="PROSITE" id="PS50949">
    <property type="entry name" value="HTH_GNTR"/>
    <property type="match status" value="2"/>
</dbReference>
<dbReference type="InterPro" id="IPR011711">
    <property type="entry name" value="GntR_C"/>
</dbReference>
<keyword evidence="6" id="KW-1185">Reference proteome</keyword>
<evidence type="ECO:0000256" key="2">
    <source>
        <dbReference type="ARBA" id="ARBA00023125"/>
    </source>
</evidence>
<feature type="domain" description="HTH gntR-type" evidence="4">
    <location>
        <begin position="9"/>
        <end position="78"/>
    </location>
</feature>
<protein>
    <submittedName>
        <fullName evidence="5">FCD domain-containing protein</fullName>
    </submittedName>
</protein>
<accession>A0ABP9RBK1</accession>
<dbReference type="Pfam" id="PF07729">
    <property type="entry name" value="FCD"/>
    <property type="match status" value="2"/>
</dbReference>
<evidence type="ECO:0000256" key="1">
    <source>
        <dbReference type="ARBA" id="ARBA00023015"/>
    </source>
</evidence>
<dbReference type="SUPFAM" id="SSF46785">
    <property type="entry name" value="Winged helix' DNA-binding domain"/>
    <property type="match status" value="2"/>
</dbReference>
<comment type="caution">
    <text evidence="5">The sequence shown here is derived from an EMBL/GenBank/DDBJ whole genome shotgun (WGS) entry which is preliminary data.</text>
</comment>
<reference evidence="6" key="1">
    <citation type="journal article" date="2019" name="Int. J. Syst. Evol. Microbiol.">
        <title>The Global Catalogue of Microorganisms (GCM) 10K type strain sequencing project: providing services to taxonomists for standard genome sequencing and annotation.</title>
        <authorList>
            <consortium name="The Broad Institute Genomics Platform"/>
            <consortium name="The Broad Institute Genome Sequencing Center for Infectious Disease"/>
            <person name="Wu L."/>
            <person name="Ma J."/>
        </authorList>
    </citation>
    <scope>NUCLEOTIDE SEQUENCE [LARGE SCALE GENOMIC DNA]</scope>
    <source>
        <strain evidence="6">JCM 18303</strain>
    </source>
</reference>
<dbReference type="InterPro" id="IPR008920">
    <property type="entry name" value="TF_FadR/GntR_C"/>
</dbReference>
<evidence type="ECO:0000256" key="3">
    <source>
        <dbReference type="ARBA" id="ARBA00023163"/>
    </source>
</evidence>
<keyword evidence="2" id="KW-0238">DNA-binding</keyword>
<keyword evidence="1" id="KW-0805">Transcription regulation</keyword>
<dbReference type="InterPro" id="IPR036388">
    <property type="entry name" value="WH-like_DNA-bd_sf"/>
</dbReference>
<keyword evidence="3" id="KW-0804">Transcription</keyword>
<dbReference type="EMBL" id="BAABJP010000062">
    <property type="protein sequence ID" value="GAA5174637.1"/>
    <property type="molecule type" value="Genomic_DNA"/>
</dbReference>
<feature type="domain" description="HTH gntR-type" evidence="4">
    <location>
        <begin position="258"/>
        <end position="328"/>
    </location>
</feature>
<gene>
    <name evidence="5" type="ORF">GCM10023321_78900</name>
</gene>
<dbReference type="InterPro" id="IPR036390">
    <property type="entry name" value="WH_DNA-bd_sf"/>
</dbReference>
<dbReference type="PANTHER" id="PTHR43537:SF5">
    <property type="entry name" value="UXU OPERON TRANSCRIPTIONAL REGULATOR"/>
    <property type="match status" value="1"/>
</dbReference>
<dbReference type="Gene3D" id="1.20.120.530">
    <property type="entry name" value="GntR ligand-binding domain-like"/>
    <property type="match status" value="2"/>
</dbReference>
<dbReference type="PANTHER" id="PTHR43537">
    <property type="entry name" value="TRANSCRIPTIONAL REGULATOR, GNTR FAMILY"/>
    <property type="match status" value="1"/>
</dbReference>
<organism evidence="5 6">
    <name type="scientific">Pseudonocardia eucalypti</name>
    <dbReference type="NCBI Taxonomy" id="648755"/>
    <lineage>
        <taxon>Bacteria</taxon>
        <taxon>Bacillati</taxon>
        <taxon>Actinomycetota</taxon>
        <taxon>Actinomycetes</taxon>
        <taxon>Pseudonocardiales</taxon>
        <taxon>Pseudonocardiaceae</taxon>
        <taxon>Pseudonocardia</taxon>
    </lineage>
</organism>
<proteinExistence type="predicted"/>
<dbReference type="SUPFAM" id="SSF48008">
    <property type="entry name" value="GntR ligand-binding domain-like"/>
    <property type="match status" value="2"/>
</dbReference>
<dbReference type="SMART" id="SM00895">
    <property type="entry name" value="FCD"/>
    <property type="match status" value="2"/>
</dbReference>
<dbReference type="SMART" id="SM00345">
    <property type="entry name" value="HTH_GNTR"/>
    <property type="match status" value="2"/>
</dbReference>
<evidence type="ECO:0000313" key="5">
    <source>
        <dbReference type="EMBL" id="GAA5174637.1"/>
    </source>
</evidence>
<sequence>MDVSPSSGAKLAARVARQIEAEVIAAGWPVGQIFGSEAELMARFQVSRSVLREAIRLVEHHRVAVMRRGPAGGLVVQAPDALPSAQALVIYLAHAHTTIDDLISARLVLEPATAAMVARTVTDNGIARLRAALEREATPPDFPGLELLDVSDELHVLLGELSGNPVLALFIEVLTLLTRQHTEARTGGRAVSEQASEAARRTHRAIVEATASRDVTRAEQLLAAHLSALGMWLREDVQQNGHLRQAGGVAAGSRHNQLKLAEVVADRIQRNIAREMLAEGDLIGTEQELMNRYGISRAVLREAVRLLEYHSISEMRRGPAGGLYVTRPTPDASIEAITLYLEYQGIDAQSLRAVRNIIELGCIDSVVARRNVDGVARRLRATVCARPATPDAMLEEVGFEFHADLGRLTGNPVLALFLQIVTAITARLFNPPTGVASAPERRAFANEIDLAHRGIAEAILIGDTAVAKRRMMLHLDSAPADWWQLT</sequence>
<dbReference type="Gene3D" id="1.10.10.10">
    <property type="entry name" value="Winged helix-like DNA-binding domain superfamily/Winged helix DNA-binding domain"/>
    <property type="match status" value="2"/>
</dbReference>
<dbReference type="Pfam" id="PF00392">
    <property type="entry name" value="GntR"/>
    <property type="match status" value="2"/>
</dbReference>
<dbReference type="RefSeq" id="WP_185062137.1">
    <property type="nucleotide sequence ID" value="NZ_BAABJP010000062.1"/>
</dbReference>
<dbReference type="Proteomes" id="UP001428817">
    <property type="component" value="Unassembled WGS sequence"/>
</dbReference>
<name>A0ABP9RBK1_9PSEU</name>